<dbReference type="GO" id="GO:0016192">
    <property type="term" value="P:vesicle-mediated transport"/>
    <property type="evidence" value="ECO:0007669"/>
    <property type="project" value="InterPro"/>
</dbReference>
<name>A0A426ZFK8_ENSVE</name>
<dbReference type="EMBL" id="AMZH03006864">
    <property type="protein sequence ID" value="RRT62758.1"/>
    <property type="molecule type" value="Genomic_DNA"/>
</dbReference>
<reference evidence="1 2" key="1">
    <citation type="journal article" date="2014" name="Agronomy (Basel)">
        <title>A Draft Genome Sequence for Ensete ventricosum, the Drought-Tolerant Tree Against Hunger.</title>
        <authorList>
            <person name="Harrison J."/>
            <person name="Moore K.A."/>
            <person name="Paszkiewicz K."/>
            <person name="Jones T."/>
            <person name="Grant M."/>
            <person name="Ambacheew D."/>
            <person name="Muzemil S."/>
            <person name="Studholme D.J."/>
        </authorList>
    </citation>
    <scope>NUCLEOTIDE SEQUENCE [LARGE SCALE GENOMIC DNA]</scope>
</reference>
<dbReference type="Proteomes" id="UP000287651">
    <property type="component" value="Unassembled WGS sequence"/>
</dbReference>
<dbReference type="GO" id="GO:0005794">
    <property type="term" value="C:Golgi apparatus"/>
    <property type="evidence" value="ECO:0007669"/>
    <property type="project" value="InterPro"/>
</dbReference>
<evidence type="ECO:0000313" key="2">
    <source>
        <dbReference type="Proteomes" id="UP000287651"/>
    </source>
</evidence>
<accession>A0A426ZFK8</accession>
<dbReference type="AlphaFoldDB" id="A0A426ZFK8"/>
<organism evidence="1 2">
    <name type="scientific">Ensete ventricosum</name>
    <name type="common">Abyssinian banana</name>
    <name type="synonym">Musa ensete</name>
    <dbReference type="NCBI Taxonomy" id="4639"/>
    <lineage>
        <taxon>Eukaryota</taxon>
        <taxon>Viridiplantae</taxon>
        <taxon>Streptophyta</taxon>
        <taxon>Embryophyta</taxon>
        <taxon>Tracheophyta</taxon>
        <taxon>Spermatophyta</taxon>
        <taxon>Magnoliopsida</taxon>
        <taxon>Liliopsida</taxon>
        <taxon>Zingiberales</taxon>
        <taxon>Musaceae</taxon>
        <taxon>Ensete</taxon>
    </lineage>
</organism>
<comment type="caution">
    <text evidence="1">The sequence shown here is derived from an EMBL/GenBank/DDBJ whole genome shotgun (WGS) entry which is preliminary data.</text>
</comment>
<protein>
    <submittedName>
        <fullName evidence="1">Uncharacterized protein</fullName>
    </submittedName>
</protein>
<evidence type="ECO:0000313" key="1">
    <source>
        <dbReference type="EMBL" id="RRT62758.1"/>
    </source>
</evidence>
<dbReference type="PANTHER" id="PTHR12822:SF5">
    <property type="entry name" value="PROTEIN YIP"/>
    <property type="match status" value="1"/>
</dbReference>
<dbReference type="InterPro" id="IPR039765">
    <property type="entry name" value="Yip5/YIPF1/YIPF2"/>
</dbReference>
<proteinExistence type="predicted"/>
<dbReference type="GO" id="GO:0031267">
    <property type="term" value="F:small GTPase binding"/>
    <property type="evidence" value="ECO:0007669"/>
    <property type="project" value="InterPro"/>
</dbReference>
<sequence length="117" mass="13039">MVPDTKSGYLGLFFDSWSDFNAASSSANLHLFPPSNGGYQAPGTPSGNYSWFGFYQYMFLVDAGADEQTTSSWQGIFSISSYSSYFNIDTDVVVERIISSVYPMNDFYRKIDGNPDL</sequence>
<dbReference type="PANTHER" id="PTHR12822">
    <property type="entry name" value="PROTEIN YIPF"/>
    <property type="match status" value="1"/>
</dbReference>
<gene>
    <name evidence="1" type="ORF">B296_00035630</name>
</gene>